<keyword evidence="9" id="KW-1185">Reference proteome</keyword>
<dbReference type="Gene3D" id="1.20.5.510">
    <property type="entry name" value="Single helix bin"/>
    <property type="match status" value="1"/>
</dbReference>
<feature type="compositionally biased region" description="Basic and acidic residues" evidence="4">
    <location>
        <begin position="313"/>
        <end position="331"/>
    </location>
</feature>
<dbReference type="PANTHER" id="PTHR16861">
    <property type="entry name" value="GLYCOPROTEIN 38"/>
    <property type="match status" value="1"/>
</dbReference>
<feature type="domain" description="Epidermal growth factor receptor-like transmembrane-juxtamembrane segment" evidence="7">
    <location>
        <begin position="243"/>
        <end position="268"/>
    </location>
</feature>
<keyword evidence="5" id="KW-0472">Membrane</keyword>
<feature type="signal peptide" evidence="6">
    <location>
        <begin position="1"/>
        <end position="22"/>
    </location>
</feature>
<dbReference type="OrthoDB" id="3547571at2759"/>
<feature type="chain" id="PRO_5026359507" description="Epidermal growth factor receptor-like transmembrane-juxtamembrane segment domain-containing protein" evidence="6">
    <location>
        <begin position="23"/>
        <end position="331"/>
    </location>
</feature>
<dbReference type="EMBL" id="MU005602">
    <property type="protein sequence ID" value="KAF2679571.1"/>
    <property type="molecule type" value="Genomic_DNA"/>
</dbReference>
<protein>
    <recommendedName>
        <fullName evidence="7">Epidermal growth factor receptor-like transmembrane-juxtamembrane segment domain-containing protein</fullName>
    </recommendedName>
</protein>
<keyword evidence="6" id="KW-0732">Signal</keyword>
<sequence>MAIVRAFFVLCFSAALLSQASPDHIHDRNAHPFPITARPLDVHLRPRQTEAPSNPGLSICGYRNGELARSWKAPEGSTCFLDHTASYFGWCNVLLTKAEDCTDIPRACVDSSTCSDGCGKTSQSDLPTITCTKASSYCYSNLLVTKDQTYTWLGCDLSRAPLIYSPAAGILDSPSSASATPTGSTTSSSESSPTPTVTGSPAQLSSTPTNTDSSPSTTTLQSGATDSSTSAATSSKSTNAGAIAGGVVGGIAVLAIAGLVFFFIRRRSAEANKKEAAELGPPDYQESPTEKYAYHSELPGAVAATELPGHPNEPVELHGDAAPVKKEKYGH</sequence>
<keyword evidence="2" id="KW-0547">Nucleotide-binding</keyword>
<evidence type="ECO:0000313" key="8">
    <source>
        <dbReference type="EMBL" id="KAF2679571.1"/>
    </source>
</evidence>
<evidence type="ECO:0000259" key="7">
    <source>
        <dbReference type="Pfam" id="PF21314"/>
    </source>
</evidence>
<feature type="region of interest" description="Disordered" evidence="4">
    <location>
        <begin position="174"/>
        <end position="237"/>
    </location>
</feature>
<evidence type="ECO:0000256" key="3">
    <source>
        <dbReference type="ARBA" id="ARBA00022840"/>
    </source>
</evidence>
<evidence type="ECO:0000256" key="5">
    <source>
        <dbReference type="SAM" id="Phobius"/>
    </source>
</evidence>
<organism evidence="8 9">
    <name type="scientific">Lentithecium fluviatile CBS 122367</name>
    <dbReference type="NCBI Taxonomy" id="1168545"/>
    <lineage>
        <taxon>Eukaryota</taxon>
        <taxon>Fungi</taxon>
        <taxon>Dikarya</taxon>
        <taxon>Ascomycota</taxon>
        <taxon>Pezizomycotina</taxon>
        <taxon>Dothideomycetes</taxon>
        <taxon>Pleosporomycetidae</taxon>
        <taxon>Pleosporales</taxon>
        <taxon>Massarineae</taxon>
        <taxon>Lentitheciaceae</taxon>
        <taxon>Lentithecium</taxon>
    </lineage>
</organism>
<keyword evidence="3" id="KW-0067">ATP-binding</keyword>
<dbReference type="Proteomes" id="UP000799291">
    <property type="component" value="Unassembled WGS sequence"/>
</dbReference>
<dbReference type="AlphaFoldDB" id="A0A6G1INQ0"/>
<feature type="region of interest" description="Disordered" evidence="4">
    <location>
        <begin position="301"/>
        <end position="331"/>
    </location>
</feature>
<accession>A0A6G1INQ0</accession>
<evidence type="ECO:0000256" key="6">
    <source>
        <dbReference type="SAM" id="SignalP"/>
    </source>
</evidence>
<evidence type="ECO:0000256" key="2">
    <source>
        <dbReference type="ARBA" id="ARBA00022741"/>
    </source>
</evidence>
<dbReference type="GO" id="GO:0005524">
    <property type="term" value="F:ATP binding"/>
    <property type="evidence" value="ECO:0007669"/>
    <property type="project" value="UniProtKB-KW"/>
</dbReference>
<evidence type="ECO:0000256" key="1">
    <source>
        <dbReference type="ARBA" id="ARBA00022553"/>
    </source>
</evidence>
<dbReference type="Pfam" id="PF21314">
    <property type="entry name" value="TM_ErbB1"/>
    <property type="match status" value="1"/>
</dbReference>
<dbReference type="InterPro" id="IPR049328">
    <property type="entry name" value="TM_ErbB1"/>
</dbReference>
<reference evidence="8" key="1">
    <citation type="journal article" date="2020" name="Stud. Mycol.">
        <title>101 Dothideomycetes genomes: a test case for predicting lifestyles and emergence of pathogens.</title>
        <authorList>
            <person name="Haridas S."/>
            <person name="Albert R."/>
            <person name="Binder M."/>
            <person name="Bloem J."/>
            <person name="Labutti K."/>
            <person name="Salamov A."/>
            <person name="Andreopoulos B."/>
            <person name="Baker S."/>
            <person name="Barry K."/>
            <person name="Bills G."/>
            <person name="Bluhm B."/>
            <person name="Cannon C."/>
            <person name="Castanera R."/>
            <person name="Culley D."/>
            <person name="Daum C."/>
            <person name="Ezra D."/>
            <person name="Gonzalez J."/>
            <person name="Henrissat B."/>
            <person name="Kuo A."/>
            <person name="Liang C."/>
            <person name="Lipzen A."/>
            <person name="Lutzoni F."/>
            <person name="Magnuson J."/>
            <person name="Mondo S."/>
            <person name="Nolan M."/>
            <person name="Ohm R."/>
            <person name="Pangilinan J."/>
            <person name="Park H.-J."/>
            <person name="Ramirez L."/>
            <person name="Alfaro M."/>
            <person name="Sun H."/>
            <person name="Tritt A."/>
            <person name="Yoshinaga Y."/>
            <person name="Zwiers L.-H."/>
            <person name="Turgeon B."/>
            <person name="Goodwin S."/>
            <person name="Spatafora J."/>
            <person name="Crous P."/>
            <person name="Grigoriev I."/>
        </authorList>
    </citation>
    <scope>NUCLEOTIDE SEQUENCE</scope>
    <source>
        <strain evidence="8">CBS 122367</strain>
    </source>
</reference>
<evidence type="ECO:0000313" key="9">
    <source>
        <dbReference type="Proteomes" id="UP000799291"/>
    </source>
</evidence>
<keyword evidence="5" id="KW-1133">Transmembrane helix</keyword>
<dbReference type="PANTHER" id="PTHR16861:SF4">
    <property type="entry name" value="SH3 DOMAIN PROTEIN (AFU_ORTHOLOGUE AFUA_1G13610)"/>
    <property type="match status" value="1"/>
</dbReference>
<feature type="transmembrane region" description="Helical" evidence="5">
    <location>
        <begin position="242"/>
        <end position="264"/>
    </location>
</feature>
<keyword evidence="1" id="KW-0597">Phosphoprotein</keyword>
<name>A0A6G1INQ0_9PLEO</name>
<proteinExistence type="predicted"/>
<evidence type="ECO:0000256" key="4">
    <source>
        <dbReference type="SAM" id="MobiDB-lite"/>
    </source>
</evidence>
<keyword evidence="5" id="KW-0812">Transmembrane</keyword>
<gene>
    <name evidence="8" type="ORF">K458DRAFT_393700</name>
</gene>